<evidence type="ECO:0000256" key="5">
    <source>
        <dbReference type="ARBA" id="ARBA00022827"/>
    </source>
</evidence>
<comment type="pathway">
    <text evidence="2">Plant hormone metabolism; auxin biosynthesis.</text>
</comment>
<dbReference type="EMBL" id="BSYO01000036">
    <property type="protein sequence ID" value="GMH29325.1"/>
    <property type="molecule type" value="Genomic_DNA"/>
</dbReference>
<proteinExistence type="inferred from homology"/>
<name>A0AAD3Y6J7_NEPGR</name>
<dbReference type="InterPro" id="IPR036188">
    <property type="entry name" value="FAD/NAD-bd_sf"/>
</dbReference>
<dbReference type="GO" id="GO:0004499">
    <property type="term" value="F:N,N-dimethylaniline monooxygenase activity"/>
    <property type="evidence" value="ECO:0007669"/>
    <property type="project" value="InterPro"/>
</dbReference>
<keyword evidence="7 10" id="KW-0560">Oxidoreductase</keyword>
<comment type="similarity">
    <text evidence="3 10">Belongs to the FMO family.</text>
</comment>
<evidence type="ECO:0000256" key="2">
    <source>
        <dbReference type="ARBA" id="ARBA00004814"/>
    </source>
</evidence>
<keyword evidence="6" id="KW-0521">NADP</keyword>
<dbReference type="InterPro" id="IPR050982">
    <property type="entry name" value="Auxin_biosynth/cation_transpt"/>
</dbReference>
<evidence type="ECO:0000256" key="9">
    <source>
        <dbReference type="ARBA" id="ARBA00047707"/>
    </source>
</evidence>
<evidence type="ECO:0000256" key="6">
    <source>
        <dbReference type="ARBA" id="ARBA00022857"/>
    </source>
</evidence>
<evidence type="ECO:0000256" key="7">
    <source>
        <dbReference type="ARBA" id="ARBA00023002"/>
    </source>
</evidence>
<dbReference type="InterPro" id="IPR020946">
    <property type="entry name" value="Flavin_mOase-like"/>
</dbReference>
<dbReference type="PANTHER" id="PTHR43539:SF49">
    <property type="entry name" value="INDOLE-3-PYRUVATE MONOOXYGENASE YUCCA7-RELATED"/>
    <property type="match status" value="1"/>
</dbReference>
<dbReference type="PRINTS" id="PR00411">
    <property type="entry name" value="PNDRDTASEI"/>
</dbReference>
<dbReference type="GO" id="GO:0009851">
    <property type="term" value="P:auxin biosynthetic process"/>
    <property type="evidence" value="ECO:0007669"/>
    <property type="project" value="UniProtKB-KW"/>
</dbReference>
<evidence type="ECO:0000256" key="3">
    <source>
        <dbReference type="ARBA" id="ARBA00009183"/>
    </source>
</evidence>
<evidence type="ECO:0000256" key="10">
    <source>
        <dbReference type="RuleBase" id="RU361177"/>
    </source>
</evidence>
<dbReference type="SUPFAM" id="SSF51905">
    <property type="entry name" value="FAD/NAD(P)-binding domain"/>
    <property type="match status" value="2"/>
</dbReference>
<dbReference type="Proteomes" id="UP001279734">
    <property type="component" value="Unassembled WGS sequence"/>
</dbReference>
<dbReference type="GO" id="GO:0050660">
    <property type="term" value="F:flavin adenine dinucleotide binding"/>
    <property type="evidence" value="ECO:0007669"/>
    <property type="project" value="InterPro"/>
</dbReference>
<reference evidence="11" key="1">
    <citation type="submission" date="2023-05" db="EMBL/GenBank/DDBJ databases">
        <title>Nepenthes gracilis genome sequencing.</title>
        <authorList>
            <person name="Fukushima K."/>
        </authorList>
    </citation>
    <scope>NUCLEOTIDE SEQUENCE</scope>
    <source>
        <strain evidence="11">SING2019-196</strain>
    </source>
</reference>
<evidence type="ECO:0000256" key="4">
    <source>
        <dbReference type="ARBA" id="ARBA00022630"/>
    </source>
</evidence>
<dbReference type="AlphaFoldDB" id="A0AAD3Y6J7"/>
<comment type="cofactor">
    <cofactor evidence="1 10">
        <name>FAD</name>
        <dbReference type="ChEBI" id="CHEBI:57692"/>
    </cofactor>
</comment>
<evidence type="ECO:0000256" key="8">
    <source>
        <dbReference type="ARBA" id="ARBA00023070"/>
    </source>
</evidence>
<dbReference type="EC" id="1.-.-.-" evidence="10"/>
<evidence type="ECO:0000313" key="12">
    <source>
        <dbReference type="Proteomes" id="UP001279734"/>
    </source>
</evidence>
<dbReference type="Pfam" id="PF00743">
    <property type="entry name" value="FMO-like"/>
    <property type="match status" value="1"/>
</dbReference>
<dbReference type="GO" id="GO:0103075">
    <property type="term" value="F:indole-3-pyruvate monooxygenase activity"/>
    <property type="evidence" value="ECO:0007669"/>
    <property type="project" value="UniProtKB-EC"/>
</dbReference>
<sequence>MEKTQQSFLTGKFTVLPVSQPTTMSLSLSRPPTPSKFTSASFSNLRPEKTQQSFMMGKHKKVVSASSNDDFFSRGRISVDGPVIVGAGPSGLAVASGLKQRGVSFIILERADCVAPLWQNGTYDSLKLNLSKEFCQLPSYPFPENFPDYLSKDQFISYIESYAKHFEIQPQFNESVLSAMYDETSGLWRTKTVSACGESIKRETEYISPWIVVASGANAEKVVPEFSGIHEFGGHIIHASDYKSGHKFGGQRVLVVGCGNSGMDISLDLCDHNATPFMVVRNPEVLRKLESEVEEFKLVPGIKRFSRGTVELVNGEIVEIDSVVLATGYRSNVSSWLKEKEFFSEDGFPKSPFPNGWKGKAGLYAAGFTMLGLYGASKDAIKVAEDIWKIWKEGTGHKKQPTAPAACYRRYVSL</sequence>
<keyword evidence="5 10" id="KW-0274">FAD</keyword>
<evidence type="ECO:0000256" key="1">
    <source>
        <dbReference type="ARBA" id="ARBA00001974"/>
    </source>
</evidence>
<organism evidence="11 12">
    <name type="scientific">Nepenthes gracilis</name>
    <name type="common">Slender pitcher plant</name>
    <dbReference type="NCBI Taxonomy" id="150966"/>
    <lineage>
        <taxon>Eukaryota</taxon>
        <taxon>Viridiplantae</taxon>
        <taxon>Streptophyta</taxon>
        <taxon>Embryophyta</taxon>
        <taxon>Tracheophyta</taxon>
        <taxon>Spermatophyta</taxon>
        <taxon>Magnoliopsida</taxon>
        <taxon>eudicotyledons</taxon>
        <taxon>Gunneridae</taxon>
        <taxon>Pentapetalae</taxon>
        <taxon>Caryophyllales</taxon>
        <taxon>Nepenthaceae</taxon>
        <taxon>Nepenthes</taxon>
    </lineage>
</organism>
<comment type="caution">
    <text evidence="11">The sequence shown here is derived from an EMBL/GenBank/DDBJ whole genome shotgun (WGS) entry which is preliminary data.</text>
</comment>
<keyword evidence="12" id="KW-1185">Reference proteome</keyword>
<protein>
    <recommendedName>
        <fullName evidence="10">Flavin-containing monooxygenase</fullName>
        <ecNumber evidence="10">1.-.-.-</ecNumber>
    </recommendedName>
</protein>
<evidence type="ECO:0000313" key="11">
    <source>
        <dbReference type="EMBL" id="GMH29325.1"/>
    </source>
</evidence>
<accession>A0AAD3Y6J7</accession>
<gene>
    <name evidence="11" type="ORF">Nepgr_031168</name>
</gene>
<dbReference type="GO" id="GO:0050661">
    <property type="term" value="F:NADP binding"/>
    <property type="evidence" value="ECO:0007669"/>
    <property type="project" value="InterPro"/>
</dbReference>
<comment type="catalytic activity">
    <reaction evidence="9">
        <text>indole-3-pyruvate + NADPH + O2 + H(+) = (indol-3-yl)acetate + CO2 + NADP(+) + H2O</text>
        <dbReference type="Rhea" id="RHEA:34331"/>
        <dbReference type="ChEBI" id="CHEBI:15377"/>
        <dbReference type="ChEBI" id="CHEBI:15378"/>
        <dbReference type="ChEBI" id="CHEBI:15379"/>
        <dbReference type="ChEBI" id="CHEBI:16526"/>
        <dbReference type="ChEBI" id="CHEBI:17640"/>
        <dbReference type="ChEBI" id="CHEBI:30854"/>
        <dbReference type="ChEBI" id="CHEBI:57783"/>
        <dbReference type="ChEBI" id="CHEBI:58349"/>
        <dbReference type="EC" id="1.14.13.168"/>
    </reaction>
</comment>
<dbReference type="PANTHER" id="PTHR43539">
    <property type="entry name" value="FLAVIN-BINDING MONOOXYGENASE-LIKE PROTEIN (AFU_ORTHOLOGUE AFUA_4G09220)"/>
    <property type="match status" value="1"/>
</dbReference>
<keyword evidence="4 10" id="KW-0285">Flavoprotein</keyword>
<keyword evidence="8" id="KW-0073">Auxin biosynthesis</keyword>
<dbReference type="Gene3D" id="3.50.50.60">
    <property type="entry name" value="FAD/NAD(P)-binding domain"/>
    <property type="match status" value="1"/>
</dbReference>
<keyword evidence="10" id="KW-0503">Monooxygenase</keyword>
<dbReference type="PRINTS" id="PR00368">
    <property type="entry name" value="FADPNR"/>
</dbReference>